<proteinExistence type="predicted"/>
<evidence type="ECO:0000256" key="1">
    <source>
        <dbReference type="SAM" id="MobiDB-lite"/>
    </source>
</evidence>
<feature type="compositionally biased region" description="Acidic residues" evidence="1">
    <location>
        <begin position="1"/>
        <end position="12"/>
    </location>
</feature>
<dbReference type="Proteomes" id="UP000092993">
    <property type="component" value="Unassembled WGS sequence"/>
</dbReference>
<organism evidence="2 3">
    <name type="scientific">Grifola frondosa</name>
    <name type="common">Maitake</name>
    <name type="synonym">Polyporus frondosus</name>
    <dbReference type="NCBI Taxonomy" id="5627"/>
    <lineage>
        <taxon>Eukaryota</taxon>
        <taxon>Fungi</taxon>
        <taxon>Dikarya</taxon>
        <taxon>Basidiomycota</taxon>
        <taxon>Agaricomycotina</taxon>
        <taxon>Agaricomycetes</taxon>
        <taxon>Polyporales</taxon>
        <taxon>Grifolaceae</taxon>
        <taxon>Grifola</taxon>
    </lineage>
</organism>
<accession>A0A1C7M4J7</accession>
<name>A0A1C7M4J7_GRIFR</name>
<evidence type="ECO:0000313" key="2">
    <source>
        <dbReference type="EMBL" id="OBZ71913.1"/>
    </source>
</evidence>
<feature type="region of interest" description="Disordered" evidence="1">
    <location>
        <begin position="146"/>
        <end position="173"/>
    </location>
</feature>
<dbReference type="InterPro" id="IPR019416">
    <property type="entry name" value="NCBP3"/>
</dbReference>
<gene>
    <name evidence="2" type="ORF">A0H81_08262</name>
</gene>
<dbReference type="GO" id="GO:0000340">
    <property type="term" value="F:RNA 7-methylguanosine cap binding"/>
    <property type="evidence" value="ECO:0007669"/>
    <property type="project" value="InterPro"/>
</dbReference>
<sequence>MESYEEPTDLSYDDTVPYSEQLPSPSSERYESDRSLAHRIGGTKVYLLSETTGARVGKRKHDEEEYEEAMDEDVDMVEGDSRFRDNAILVHGAPISHLPTSNIFAYATNFDAHPMGLEWIDDTTCILVFTSKSVARAAYNHLAKSATEAPSPDDDSVAAKTHPHGVLAAGGQD</sequence>
<reference evidence="2 3" key="1">
    <citation type="submission" date="2016-03" db="EMBL/GenBank/DDBJ databases">
        <title>Whole genome sequencing of Grifola frondosa 9006-11.</title>
        <authorList>
            <person name="Min B."/>
            <person name="Park H."/>
            <person name="Kim J.-G."/>
            <person name="Cho H."/>
            <person name="Oh Y.-L."/>
            <person name="Kong W.-S."/>
            <person name="Choi I.-G."/>
        </authorList>
    </citation>
    <scope>NUCLEOTIDE SEQUENCE [LARGE SCALE GENOMIC DNA]</scope>
    <source>
        <strain evidence="2 3">9006-11</strain>
    </source>
</reference>
<evidence type="ECO:0000313" key="3">
    <source>
        <dbReference type="Proteomes" id="UP000092993"/>
    </source>
</evidence>
<feature type="region of interest" description="Disordered" evidence="1">
    <location>
        <begin position="1"/>
        <end position="34"/>
    </location>
</feature>
<keyword evidence="3" id="KW-1185">Reference proteome</keyword>
<comment type="caution">
    <text evidence="2">The sequence shown here is derived from an EMBL/GenBank/DDBJ whole genome shotgun (WGS) entry which is preliminary data.</text>
</comment>
<dbReference type="OrthoDB" id="422106at2759"/>
<dbReference type="Pfam" id="PF10309">
    <property type="entry name" value="NCBP3"/>
    <property type="match status" value="1"/>
</dbReference>
<dbReference type="OMA" id="QPIPMAF"/>
<dbReference type="GO" id="GO:0003729">
    <property type="term" value="F:mRNA binding"/>
    <property type="evidence" value="ECO:0007669"/>
    <property type="project" value="InterPro"/>
</dbReference>
<dbReference type="AlphaFoldDB" id="A0A1C7M4J7"/>
<protein>
    <submittedName>
        <fullName evidence="2">Uncharacterized protein</fullName>
    </submittedName>
</protein>
<dbReference type="EMBL" id="LUGG01000010">
    <property type="protein sequence ID" value="OBZ71913.1"/>
    <property type="molecule type" value="Genomic_DNA"/>
</dbReference>